<evidence type="ECO:0008006" key="3">
    <source>
        <dbReference type="Google" id="ProtNLM"/>
    </source>
</evidence>
<dbReference type="OrthoDB" id="2677224at2"/>
<organism evidence="1 2">
    <name type="scientific">Clostridium frigidicarnis</name>
    <dbReference type="NCBI Taxonomy" id="84698"/>
    <lineage>
        <taxon>Bacteria</taxon>
        <taxon>Bacillati</taxon>
        <taxon>Bacillota</taxon>
        <taxon>Clostridia</taxon>
        <taxon>Eubacteriales</taxon>
        <taxon>Clostridiaceae</taxon>
        <taxon>Clostridium</taxon>
    </lineage>
</organism>
<accession>A0A1I0WY96</accession>
<dbReference type="Proteomes" id="UP000198619">
    <property type="component" value="Unassembled WGS sequence"/>
</dbReference>
<dbReference type="PROSITE" id="PS51257">
    <property type="entry name" value="PROKAR_LIPOPROTEIN"/>
    <property type="match status" value="1"/>
</dbReference>
<sequence>MRKCILPIAMTIIISIFLSGCIDVKHFNVYEISPPKESKVEIMGTWEVETFIPAEDNNSKTSISYVENAYFGENIASFNNETVSHPEYKIKYVDLQEHILNKYKIKNIEYFENIKSVEVIQISCEDKVFYELLKIEENKIAICFNDGFYILNRISNSIPNDIAVEEKKSNNEKKFSMEDVKPSTTLKESGVLLGLKHLNEQGVNVYRTIWISQNDNVFGKMYEINSILVPRLNGFYSVDVRRLEEKEVTKDVIISKQLSANTTTPMKIPSDENNIERNILFVGNNYISTSVTKYDKNHSPMGMYYEVVPVDNTFIGEGIRLSFIDGENGKKQFSESVEAFLKRNNGIDKDKVVVDDSCFAVERKNGNWRLKGGIKTENGLGSFDINGFPPKVMLNYDDLYIPWSYIKTKFPNATDAYTSPNNKMLIIITDKYIELYSIENNELKDEANLKIPLNNNEKVIMSEWATGSYVSRWEETSKHLGKELEQ</sequence>
<evidence type="ECO:0000313" key="2">
    <source>
        <dbReference type="Proteomes" id="UP000198619"/>
    </source>
</evidence>
<keyword evidence="2" id="KW-1185">Reference proteome</keyword>
<dbReference type="EMBL" id="FOKI01000006">
    <property type="protein sequence ID" value="SFA93715.1"/>
    <property type="molecule type" value="Genomic_DNA"/>
</dbReference>
<name>A0A1I0WY96_9CLOT</name>
<gene>
    <name evidence="1" type="ORF">SAMN04488528_1006175</name>
</gene>
<dbReference type="AlphaFoldDB" id="A0A1I0WY96"/>
<evidence type="ECO:0000313" key="1">
    <source>
        <dbReference type="EMBL" id="SFA93715.1"/>
    </source>
</evidence>
<protein>
    <recommendedName>
        <fullName evidence="3">Lipoprotein</fullName>
    </recommendedName>
</protein>
<proteinExistence type="predicted"/>
<reference evidence="1 2" key="1">
    <citation type="submission" date="2016-10" db="EMBL/GenBank/DDBJ databases">
        <authorList>
            <person name="de Groot N.N."/>
        </authorList>
    </citation>
    <scope>NUCLEOTIDE SEQUENCE [LARGE SCALE GENOMIC DNA]</scope>
    <source>
        <strain evidence="1 2">DSM 12271</strain>
    </source>
</reference>
<dbReference type="STRING" id="84698.SAMN04488528_1006175"/>
<dbReference type="RefSeq" id="WP_090039626.1">
    <property type="nucleotide sequence ID" value="NZ_FOKI01000006.1"/>
</dbReference>